<dbReference type="Gene3D" id="3.30.2040.10">
    <property type="entry name" value="PSTPO5379-like domain"/>
    <property type="match status" value="1"/>
</dbReference>
<dbReference type="InterPro" id="IPR009906">
    <property type="entry name" value="D-Glu_cyclase"/>
</dbReference>
<gene>
    <name evidence="3" type="ORF">EMPG_16497</name>
</gene>
<dbReference type="PANTHER" id="PTHR32022">
    <property type="entry name" value="D-GLUTAMATE CYCLASE, MITOCHONDRIAL"/>
    <property type="match status" value="1"/>
</dbReference>
<protein>
    <recommendedName>
        <fullName evidence="5">DUF1445 domain-containing protein</fullName>
    </recommendedName>
</protein>
<dbReference type="GO" id="GO:0006536">
    <property type="term" value="P:glutamate metabolic process"/>
    <property type="evidence" value="ECO:0007669"/>
    <property type="project" value="TreeGrafter"/>
</dbReference>
<dbReference type="PANTHER" id="PTHR32022:SF10">
    <property type="entry name" value="D-GLUTAMATE CYCLASE, MITOCHONDRIAL"/>
    <property type="match status" value="1"/>
</dbReference>
<comment type="similarity">
    <text evidence="1">Belongs to the D-glutamate cyclase family.</text>
</comment>
<accession>A0A0H1BAL1</accession>
<dbReference type="EMBL" id="LDEV01002676">
    <property type="protein sequence ID" value="KLJ08057.1"/>
    <property type="molecule type" value="Genomic_DNA"/>
</dbReference>
<organism evidence="3 4">
    <name type="scientific">Blastomyces silverae</name>
    <dbReference type="NCBI Taxonomy" id="2060906"/>
    <lineage>
        <taxon>Eukaryota</taxon>
        <taxon>Fungi</taxon>
        <taxon>Dikarya</taxon>
        <taxon>Ascomycota</taxon>
        <taxon>Pezizomycotina</taxon>
        <taxon>Eurotiomycetes</taxon>
        <taxon>Eurotiomycetidae</taxon>
        <taxon>Onygenales</taxon>
        <taxon>Ajellomycetaceae</taxon>
        <taxon>Blastomyces</taxon>
    </lineage>
</organism>
<sequence>MVGKSSAHTVRLNARKNVVTFTSGLAPTYLQSNLICLPSRYAKDFRLLCQRNPVHCPLLAESKSVGKYSDLKSWMANIQDGAIAAEIDLRTDAPRYMVYRDGKLVKFQCQDVLDEWTEDHVGFLIGCSFSFESALTLAGLAPLHTVMQRNCPMYRTNIPLCPAGVFTQGAFVVSMRPYALGRIDDVRTITRPYVATHGEPIAWGWDAVRDMGIEDIDSPEWGDAPLTTDGKPFGSMIGGDIVPVFWGCGVTPQEAVIRANLQGVVMAHAPGHMLLLDVNEDEVLE</sequence>
<dbReference type="Gene3D" id="3.40.1640.10">
    <property type="entry name" value="PSTPO5379-like"/>
    <property type="match status" value="1"/>
</dbReference>
<dbReference type="OrthoDB" id="10262538at2759"/>
<evidence type="ECO:0000313" key="4">
    <source>
        <dbReference type="Proteomes" id="UP000053573"/>
    </source>
</evidence>
<dbReference type="Pfam" id="PF07286">
    <property type="entry name" value="D-Glu_cyclase"/>
    <property type="match status" value="1"/>
</dbReference>
<proteinExistence type="inferred from homology"/>
<evidence type="ECO:0000313" key="3">
    <source>
        <dbReference type="EMBL" id="KLJ08057.1"/>
    </source>
</evidence>
<keyword evidence="2" id="KW-0456">Lyase</keyword>
<evidence type="ECO:0000256" key="2">
    <source>
        <dbReference type="ARBA" id="ARBA00023239"/>
    </source>
</evidence>
<dbReference type="AlphaFoldDB" id="A0A0H1BAL1"/>
<keyword evidence="4" id="KW-1185">Reference proteome</keyword>
<evidence type="ECO:0000256" key="1">
    <source>
        <dbReference type="ARBA" id="ARBA00007896"/>
    </source>
</evidence>
<dbReference type="FunFam" id="3.30.2040.10:FF:000001">
    <property type="entry name" value="D-glutamate cyclase, mitochondrial"/>
    <property type="match status" value="1"/>
</dbReference>
<name>A0A0H1BAL1_9EURO</name>
<dbReference type="Proteomes" id="UP000053573">
    <property type="component" value="Unassembled WGS sequence"/>
</dbReference>
<comment type="caution">
    <text evidence="3">The sequence shown here is derived from an EMBL/GenBank/DDBJ whole genome shotgun (WGS) entry which is preliminary data.</text>
</comment>
<dbReference type="STRING" id="2060906.A0A0H1BAL1"/>
<dbReference type="InterPro" id="IPR038021">
    <property type="entry name" value="Putative_hydro-lyase"/>
</dbReference>
<reference evidence="4" key="1">
    <citation type="journal article" date="2015" name="PLoS Genet.">
        <title>The dynamic genome and transcriptome of the human fungal pathogen Blastomyces and close relative Emmonsia.</title>
        <authorList>
            <person name="Munoz J.F."/>
            <person name="Gauthier G.M."/>
            <person name="Desjardins C.A."/>
            <person name="Gallo J.E."/>
            <person name="Holder J."/>
            <person name="Sullivan T.D."/>
            <person name="Marty A.J."/>
            <person name="Carmen J.C."/>
            <person name="Chen Z."/>
            <person name="Ding L."/>
            <person name="Gujja S."/>
            <person name="Magrini V."/>
            <person name="Misas E."/>
            <person name="Mitreva M."/>
            <person name="Priest M."/>
            <person name="Saif S."/>
            <person name="Whiston E.A."/>
            <person name="Young S."/>
            <person name="Zeng Q."/>
            <person name="Goldman W.E."/>
            <person name="Mardis E.R."/>
            <person name="Taylor J.W."/>
            <person name="McEwen J.G."/>
            <person name="Clay O.K."/>
            <person name="Klein B.S."/>
            <person name="Cuomo C.A."/>
        </authorList>
    </citation>
    <scope>NUCLEOTIDE SEQUENCE [LARGE SCALE GENOMIC DNA]</scope>
    <source>
        <strain evidence="4">UAMH 139</strain>
    </source>
</reference>
<dbReference type="GO" id="GO:0047820">
    <property type="term" value="F:D-glutamate cyclase activity"/>
    <property type="evidence" value="ECO:0007669"/>
    <property type="project" value="TreeGrafter"/>
</dbReference>
<evidence type="ECO:0008006" key="5">
    <source>
        <dbReference type="Google" id="ProtNLM"/>
    </source>
</evidence>
<dbReference type="SUPFAM" id="SSF160920">
    <property type="entry name" value="PSTPO5379-like"/>
    <property type="match status" value="1"/>
</dbReference>